<dbReference type="AlphaFoldDB" id="A0A8K0CXZ6"/>
<name>A0A8K0CXZ6_IGNLU</name>
<comment type="caution">
    <text evidence="1">The sequence shown here is derived from an EMBL/GenBank/DDBJ whole genome shotgun (WGS) entry which is preliminary data.</text>
</comment>
<dbReference type="EMBL" id="VTPC01007788">
    <property type="protein sequence ID" value="KAF2893646.1"/>
    <property type="molecule type" value="Genomic_DNA"/>
</dbReference>
<organism evidence="1 2">
    <name type="scientific">Ignelater luminosus</name>
    <name type="common">Cucubano</name>
    <name type="synonym">Pyrophorus luminosus</name>
    <dbReference type="NCBI Taxonomy" id="2038154"/>
    <lineage>
        <taxon>Eukaryota</taxon>
        <taxon>Metazoa</taxon>
        <taxon>Ecdysozoa</taxon>
        <taxon>Arthropoda</taxon>
        <taxon>Hexapoda</taxon>
        <taxon>Insecta</taxon>
        <taxon>Pterygota</taxon>
        <taxon>Neoptera</taxon>
        <taxon>Endopterygota</taxon>
        <taxon>Coleoptera</taxon>
        <taxon>Polyphaga</taxon>
        <taxon>Elateriformia</taxon>
        <taxon>Elateroidea</taxon>
        <taxon>Elateridae</taxon>
        <taxon>Agrypninae</taxon>
        <taxon>Pyrophorini</taxon>
        <taxon>Ignelater</taxon>
    </lineage>
</organism>
<protein>
    <recommendedName>
        <fullName evidence="3">Reverse transcriptase domain-containing protein</fullName>
    </recommendedName>
</protein>
<keyword evidence="2" id="KW-1185">Reference proteome</keyword>
<sequence>MKPGKAAGHYHISPEMVKYLGSESMGMMLRIYDLALTQKKLPDDWKVSIIVPKGNRRDCRNYRSISLLSVSGKVYCKMLERRLPDAVKDKIDEMQCGFRGARNTQDLIFSIRQFGERAAMY</sequence>
<dbReference type="OrthoDB" id="6781486at2759"/>
<accession>A0A8K0CXZ6</accession>
<evidence type="ECO:0000313" key="1">
    <source>
        <dbReference type="EMBL" id="KAF2893646.1"/>
    </source>
</evidence>
<evidence type="ECO:0008006" key="3">
    <source>
        <dbReference type="Google" id="ProtNLM"/>
    </source>
</evidence>
<dbReference type="PANTHER" id="PTHR36688:SF1">
    <property type="entry name" value="ENDONUCLEASE_EXONUCLEASE_PHOSPHATASE DOMAIN-CONTAINING PROTEIN"/>
    <property type="match status" value="1"/>
</dbReference>
<dbReference type="PANTHER" id="PTHR36688">
    <property type="entry name" value="ENDO/EXONUCLEASE/PHOSPHATASE DOMAIN-CONTAINING PROTEIN"/>
    <property type="match status" value="1"/>
</dbReference>
<reference evidence="1" key="1">
    <citation type="submission" date="2019-08" db="EMBL/GenBank/DDBJ databases">
        <title>The genome of the North American firefly Photinus pyralis.</title>
        <authorList>
            <consortium name="Photinus pyralis genome working group"/>
            <person name="Fallon T.R."/>
            <person name="Sander Lower S.E."/>
            <person name="Weng J.-K."/>
        </authorList>
    </citation>
    <scope>NUCLEOTIDE SEQUENCE</scope>
    <source>
        <strain evidence="1">TRF0915ILg1</strain>
        <tissue evidence="1">Whole body</tissue>
    </source>
</reference>
<gene>
    <name evidence="1" type="ORF">ILUMI_12529</name>
</gene>
<dbReference type="InterPro" id="IPR052560">
    <property type="entry name" value="RdDP_mobile_element"/>
</dbReference>
<evidence type="ECO:0000313" key="2">
    <source>
        <dbReference type="Proteomes" id="UP000801492"/>
    </source>
</evidence>
<proteinExistence type="predicted"/>
<dbReference type="Proteomes" id="UP000801492">
    <property type="component" value="Unassembled WGS sequence"/>
</dbReference>